<evidence type="ECO:0000313" key="4">
    <source>
        <dbReference type="EMBL" id="APE96333.1"/>
    </source>
</evidence>
<dbReference type="RefSeq" id="WP_070365654.1">
    <property type="nucleotide sequence ID" value="NZ_CP016070.1"/>
</dbReference>
<dbReference type="Pfam" id="PF19134">
    <property type="entry name" value="DUF5817"/>
    <property type="match status" value="1"/>
</dbReference>
<proteinExistence type="predicted"/>
<dbReference type="InterPro" id="IPR053849">
    <property type="entry name" value="DUF5817_C"/>
</dbReference>
<accession>A0A1D8S6K3</accession>
<organism evidence="3 5">
    <name type="scientific">Halodesulfurarchaeum formicicum</name>
    <dbReference type="NCBI Taxonomy" id="1873524"/>
    <lineage>
        <taxon>Archaea</taxon>
        <taxon>Methanobacteriati</taxon>
        <taxon>Methanobacteriota</taxon>
        <taxon>Stenosarchaea group</taxon>
        <taxon>Halobacteria</taxon>
        <taxon>Halobacteriales</taxon>
        <taxon>Halobacteriaceae</taxon>
        <taxon>Halodesulfurarchaeum</taxon>
    </lineage>
</organism>
<protein>
    <submittedName>
        <fullName evidence="3">Replication protein H</fullName>
    </submittedName>
</protein>
<dbReference type="STRING" id="1873524.HSR6_1901"/>
<evidence type="ECO:0000313" key="5">
    <source>
        <dbReference type="Proteomes" id="UP000185608"/>
    </source>
</evidence>
<evidence type="ECO:0000313" key="6">
    <source>
        <dbReference type="Proteomes" id="UP000186165"/>
    </source>
</evidence>
<dbReference type="GeneID" id="30418435"/>
<evidence type="ECO:0000259" key="1">
    <source>
        <dbReference type="Pfam" id="PF19134"/>
    </source>
</evidence>
<name>A0A1D8S6K3_9EURY</name>
<dbReference type="OrthoDB" id="142616at2157"/>
<dbReference type="Proteomes" id="UP000186165">
    <property type="component" value="Chromosome"/>
</dbReference>
<keyword evidence="6" id="KW-1185">Reference proteome</keyword>
<sequence>MYAVVGCSNCQALWIVADRPETTTCPRCGTRHQFDRLKKFTTTEDREAAREVRSAMLASAQDRAEAYEKLDSVSEMAAAIESAGVDDREYLEGQGLDPDQVAAAATEADTGSMSRRDRVLAALDALDEPTESAIVEYASEHGVPADAAREILEKLTRQGLVVRGAAGFRRL</sequence>
<dbReference type="AlphaFoldDB" id="A0A1D8S6K3"/>
<feature type="domain" description="DUF5817" evidence="1">
    <location>
        <begin position="2"/>
        <end position="58"/>
    </location>
</feature>
<dbReference type="EMBL" id="CP016804">
    <property type="protein sequence ID" value="APE96333.1"/>
    <property type="molecule type" value="Genomic_DNA"/>
</dbReference>
<feature type="domain" description="DUF5817" evidence="2">
    <location>
        <begin position="117"/>
        <end position="170"/>
    </location>
</feature>
<reference evidence="6" key="2">
    <citation type="submission" date="2016-08" db="EMBL/GenBank/DDBJ databases">
        <title>Discovery of first anaerobic lithoheterotrophic haloarchae widely represented in hypersaline habitats.</title>
        <authorList>
            <person name="Sorokin D.Y."/>
            <person name="Kublanov I.V."/>
            <person name="Roman P."/>
            <person name="Sinninghe Damste J.S."/>
            <person name="Golyshin P.N."/>
            <person name="Rojo D."/>
            <person name="Ciordia S."/>
            <person name="Mena Md.C."/>
            <person name="Ferrer M."/>
            <person name="Smedile F."/>
            <person name="Messina E."/>
            <person name="La Cono V."/>
            <person name="Yakimov M.M."/>
        </authorList>
    </citation>
    <scope>NUCLEOTIDE SEQUENCE [LARGE SCALE GENOMIC DNA]</scope>
    <source>
        <strain evidence="6">HSR6</strain>
    </source>
</reference>
<evidence type="ECO:0000313" key="3">
    <source>
        <dbReference type="EMBL" id="AOW80997.1"/>
    </source>
</evidence>
<dbReference type="Gene3D" id="3.90.820.10">
    <property type="entry name" value="Structural Genomics, Unknown Function 30-nov-00 1gh9 Mol_id"/>
    <property type="match status" value="1"/>
</dbReference>
<dbReference type="InterPro" id="IPR043855">
    <property type="entry name" value="DUF5817"/>
</dbReference>
<evidence type="ECO:0000259" key="2">
    <source>
        <dbReference type="Pfam" id="PF22798"/>
    </source>
</evidence>
<dbReference type="EMBL" id="CP016070">
    <property type="protein sequence ID" value="AOW80997.1"/>
    <property type="molecule type" value="Genomic_DNA"/>
</dbReference>
<accession>A0A1J1AEI6</accession>
<dbReference type="KEGG" id="halh:HTSR_1832"/>
<dbReference type="KEGG" id="hhsr:HSR6_1901"/>
<reference evidence="3 5" key="1">
    <citation type="submission" date="2016-06" db="EMBL/GenBank/DDBJ databases">
        <title>Discovery of anaerobic lithoheterotrophic haloarchaeon capable of sulfur respiration by hydrogen and formate.</title>
        <authorList>
            <person name="Sorokin D.Y."/>
            <person name="Kublanov I.V."/>
            <person name="Roman P."/>
            <person name="Sinninghe Damste J.S."/>
            <person name="Golyshin P.N."/>
            <person name="Rojo D."/>
            <person name="Ciordia S."/>
            <person name="Mena Md.C."/>
            <person name="Ferrer M."/>
            <person name="Smedile F."/>
            <person name="Messina E."/>
            <person name="La Cono V."/>
            <person name="Yakimov M.M."/>
        </authorList>
    </citation>
    <scope>NUCLEOTIDE SEQUENCE [LARGE SCALE GENOMIC DNA]</scope>
    <source>
        <strain evidence="3 5">HTSR1</strain>
    </source>
</reference>
<dbReference type="Pfam" id="PF22798">
    <property type="entry name" value="DUF5817_CT"/>
    <property type="match status" value="1"/>
</dbReference>
<dbReference type="Proteomes" id="UP000185608">
    <property type="component" value="Chromosome"/>
</dbReference>
<reference evidence="4" key="3">
    <citation type="journal article" date="2017" name="ISME J.">
        <title>Discovery of anaerobic lithoheterotrophic haloarchaea, ubiquitous in hypersaline habitats.</title>
        <authorList>
            <person name="Sorokin D.Y."/>
            <person name="Messina E."/>
            <person name="Smedile F."/>
            <person name="Roman P."/>
            <person name="Damste J.S.S."/>
            <person name="Ciordia S."/>
            <person name="Mena M.C."/>
            <person name="Ferrer M."/>
            <person name="Golyshin P.N."/>
            <person name="Kublanov I.V."/>
            <person name="Samarov N.I."/>
            <person name="Toshchakov S.V."/>
            <person name="La Cono V."/>
            <person name="Yakimov M.M."/>
        </authorList>
    </citation>
    <scope>NUCLEOTIDE SEQUENCE</scope>
    <source>
        <strain evidence="4">HSR6</strain>
    </source>
</reference>
<gene>
    <name evidence="4" type="ORF">HSR6_1901</name>
    <name evidence="3" type="ORF">HTSR_1832</name>
</gene>